<keyword evidence="9" id="KW-1185">Reference proteome</keyword>
<name>A0ABT9BRF9_9MICO</name>
<keyword evidence="3" id="KW-1003">Cell membrane</keyword>
<organism evidence="8 9">
    <name type="scientific">Antiquaquibacter soli</name>
    <dbReference type="NCBI Taxonomy" id="3064523"/>
    <lineage>
        <taxon>Bacteria</taxon>
        <taxon>Bacillati</taxon>
        <taxon>Actinomycetota</taxon>
        <taxon>Actinomycetes</taxon>
        <taxon>Micrococcales</taxon>
        <taxon>Microbacteriaceae</taxon>
        <taxon>Antiquaquibacter</taxon>
    </lineage>
</organism>
<dbReference type="RefSeq" id="WP_305002299.1">
    <property type="nucleotide sequence ID" value="NZ_JAUQUB010000001.1"/>
</dbReference>
<comment type="subcellular location">
    <subcellularLocation>
        <location evidence="1">Cell membrane</location>
        <topology evidence="1">Multi-pass membrane protein</topology>
    </subcellularLocation>
</comment>
<protein>
    <submittedName>
        <fullName evidence="8">GlsB/YeaQ/YmgE family stress response membrane protein</fullName>
    </submittedName>
</protein>
<dbReference type="Pfam" id="PF04226">
    <property type="entry name" value="Transgly_assoc"/>
    <property type="match status" value="1"/>
</dbReference>
<keyword evidence="6 7" id="KW-0472">Membrane</keyword>
<keyword evidence="4 7" id="KW-0812">Transmembrane</keyword>
<sequence>MGWFSVLILGIIAAVIAKLILRQRVGWFLTIVLGVIGALLGGWISQLFFGQNLLDANGFWSLVSWFWAVVGALIVLAIFGALSGRRR</sequence>
<dbReference type="PANTHER" id="PTHR33884:SF3">
    <property type="entry name" value="UPF0410 PROTEIN YMGE"/>
    <property type="match status" value="1"/>
</dbReference>
<evidence type="ECO:0000256" key="6">
    <source>
        <dbReference type="ARBA" id="ARBA00023136"/>
    </source>
</evidence>
<evidence type="ECO:0000256" key="5">
    <source>
        <dbReference type="ARBA" id="ARBA00022989"/>
    </source>
</evidence>
<evidence type="ECO:0000256" key="1">
    <source>
        <dbReference type="ARBA" id="ARBA00004651"/>
    </source>
</evidence>
<gene>
    <name evidence="8" type="ORF">Q5716_06660</name>
</gene>
<evidence type="ECO:0000313" key="8">
    <source>
        <dbReference type="EMBL" id="MDO7881907.1"/>
    </source>
</evidence>
<feature type="transmembrane region" description="Helical" evidence="7">
    <location>
        <begin position="62"/>
        <end position="82"/>
    </location>
</feature>
<feature type="transmembrane region" description="Helical" evidence="7">
    <location>
        <begin position="28"/>
        <end position="50"/>
    </location>
</feature>
<evidence type="ECO:0000256" key="2">
    <source>
        <dbReference type="ARBA" id="ARBA00011006"/>
    </source>
</evidence>
<dbReference type="Proteomes" id="UP001241072">
    <property type="component" value="Unassembled WGS sequence"/>
</dbReference>
<evidence type="ECO:0000256" key="4">
    <source>
        <dbReference type="ARBA" id="ARBA00022692"/>
    </source>
</evidence>
<evidence type="ECO:0000256" key="3">
    <source>
        <dbReference type="ARBA" id="ARBA00022475"/>
    </source>
</evidence>
<dbReference type="InterPro" id="IPR007341">
    <property type="entry name" value="Transgly_assoc"/>
</dbReference>
<feature type="transmembrane region" description="Helical" evidence="7">
    <location>
        <begin position="6"/>
        <end position="21"/>
    </location>
</feature>
<dbReference type="PANTHER" id="PTHR33884">
    <property type="entry name" value="UPF0410 PROTEIN YMGE"/>
    <property type="match status" value="1"/>
</dbReference>
<evidence type="ECO:0000313" key="9">
    <source>
        <dbReference type="Proteomes" id="UP001241072"/>
    </source>
</evidence>
<comment type="caution">
    <text evidence="8">The sequence shown here is derived from an EMBL/GenBank/DDBJ whole genome shotgun (WGS) entry which is preliminary data.</text>
</comment>
<reference evidence="8 9" key="1">
    <citation type="submission" date="2023-07" db="EMBL/GenBank/DDBJ databases">
        <title>Protaetiibacter sp. nov WY-16 isolated from soil.</title>
        <authorList>
            <person name="Liu B."/>
            <person name="Wan Y."/>
        </authorList>
    </citation>
    <scope>NUCLEOTIDE SEQUENCE [LARGE SCALE GENOMIC DNA]</scope>
    <source>
        <strain evidence="8 9">WY-16</strain>
    </source>
</reference>
<evidence type="ECO:0000256" key="7">
    <source>
        <dbReference type="SAM" id="Phobius"/>
    </source>
</evidence>
<dbReference type="EMBL" id="JAUQUB010000001">
    <property type="protein sequence ID" value="MDO7881907.1"/>
    <property type="molecule type" value="Genomic_DNA"/>
</dbReference>
<accession>A0ABT9BRF9</accession>
<proteinExistence type="inferred from homology"/>
<keyword evidence="5 7" id="KW-1133">Transmembrane helix</keyword>
<comment type="similarity">
    <text evidence="2">Belongs to the UPF0410 family.</text>
</comment>